<evidence type="ECO:0000313" key="4">
    <source>
        <dbReference type="Proteomes" id="UP000305067"/>
    </source>
</evidence>
<dbReference type="PANTHER" id="PTHR13384:SF19">
    <property type="entry name" value="G PATCH DOMAIN-CONTAINING PROTEIN 1"/>
    <property type="match status" value="1"/>
</dbReference>
<feature type="compositionally biased region" description="Low complexity" evidence="1">
    <location>
        <begin position="871"/>
        <end position="884"/>
    </location>
</feature>
<dbReference type="Proteomes" id="UP000305067">
    <property type="component" value="Unassembled WGS sequence"/>
</dbReference>
<feature type="region of interest" description="Disordered" evidence="1">
    <location>
        <begin position="871"/>
        <end position="894"/>
    </location>
</feature>
<feature type="region of interest" description="Disordered" evidence="1">
    <location>
        <begin position="185"/>
        <end position="216"/>
    </location>
</feature>
<evidence type="ECO:0000259" key="2">
    <source>
        <dbReference type="PROSITE" id="PS50174"/>
    </source>
</evidence>
<gene>
    <name evidence="3" type="ORF">BDV98DRAFT_649791</name>
</gene>
<dbReference type="GO" id="GO:0005634">
    <property type="term" value="C:nucleus"/>
    <property type="evidence" value="ECO:0007669"/>
    <property type="project" value="TreeGrafter"/>
</dbReference>
<dbReference type="EMBL" id="ML178823">
    <property type="protein sequence ID" value="TFL02252.1"/>
    <property type="molecule type" value="Genomic_DNA"/>
</dbReference>
<dbReference type="GO" id="GO:0003723">
    <property type="term" value="F:RNA binding"/>
    <property type="evidence" value="ECO:0007669"/>
    <property type="project" value="TreeGrafter"/>
</dbReference>
<dbReference type="OrthoDB" id="20507at2759"/>
<feature type="compositionally biased region" description="Acidic residues" evidence="1">
    <location>
        <begin position="704"/>
        <end position="713"/>
    </location>
</feature>
<dbReference type="PANTHER" id="PTHR13384">
    <property type="entry name" value="G PATCH DOMAIN-CONTAINING PROTEIN 1"/>
    <property type="match status" value="1"/>
</dbReference>
<dbReference type="GO" id="GO:0006397">
    <property type="term" value="P:mRNA processing"/>
    <property type="evidence" value="ECO:0007669"/>
    <property type="project" value="InterPro"/>
</dbReference>
<dbReference type="PROSITE" id="PS50174">
    <property type="entry name" value="G_PATCH"/>
    <property type="match status" value="1"/>
</dbReference>
<proteinExistence type="predicted"/>
<feature type="compositionally biased region" description="Basic and acidic residues" evidence="1">
    <location>
        <begin position="775"/>
        <end position="786"/>
    </location>
</feature>
<evidence type="ECO:0000256" key="1">
    <source>
        <dbReference type="SAM" id="MobiDB-lite"/>
    </source>
</evidence>
<feature type="region of interest" description="Disordered" evidence="1">
    <location>
        <begin position="84"/>
        <end position="108"/>
    </location>
</feature>
<feature type="region of interest" description="Disordered" evidence="1">
    <location>
        <begin position="348"/>
        <end position="392"/>
    </location>
</feature>
<dbReference type="Pfam" id="PF01585">
    <property type="entry name" value="G-patch"/>
    <property type="match status" value="1"/>
</dbReference>
<feature type="region of interest" description="Disordered" evidence="1">
    <location>
        <begin position="591"/>
        <end position="629"/>
    </location>
</feature>
<feature type="region of interest" description="Disordered" evidence="1">
    <location>
        <begin position="702"/>
        <end position="836"/>
    </location>
</feature>
<dbReference type="STRING" id="1884261.A0A5C3QKG1"/>
<dbReference type="InterPro" id="IPR011666">
    <property type="entry name" value="DUF1604"/>
</dbReference>
<dbReference type="AlphaFoldDB" id="A0A5C3QKG1"/>
<sequence length="894" mass="97612">MTTRLKRKLGDMGVDTHSQKATENFCLIGTPLPPLEKSKDLGEFIPLWKQDVRDEQGRRRLHGAFTGGFSAGYFNTVGSKEGWTPSTFVSSKNDRAKQKSARPEDFMDEEDLQDLKDNRKIVDSTDQMELAFRQEAHQENEDDDSMASALAATLSQPPQDSAGARVLKKMGWKFGQGIGPRVSWRQRRQQDLQAGVKTGPEEDDEEASKHTYASRDTPLMVVPRKMNSHGLGYTAGMSLDQDGGRKGGPNISSGFGLGALNEADEDDLDVYEAAGATSGRNRMAYDIAHGDDEDRIHVGGSKPKRPAASTSSQYLRDGKPVLAGFSLSDKPVAEDRWFPLPEVPPAWKPDPKRVWAKDANKEKAPVDPSRRQGGITADQRGELLGETPLPSAPRSVFEFMSKKDRERLESIAQAAKAGPSTAAAPPTPSVFIPPIDPHIAQSALLGFQPFSSNPPRHARYTAYLRSHLDPPTAPPLELMKSKAQTTDEFNRELDEYKKSAMLFKPVSGAMAGRFTSARIIDVQKNVVEGLHTPTFEPKKEEEEPTKDTNAVDTDPSANSAKMHAARSGMFGPMTREAVSWQPMRLLCKRFGVKDPSPTMPGDDPSSSSHPHSHSQTGTAAAAAASFSNPNQTANPADFLGGVSFANESSTFESASGVAASVTGKRAVGRKEVANIGLGDDEAQGKDILTYERPAMDIFKAIFASDDEDSDDEGDGVKKEEVKKEPQDVKMDEVFPSSDPLPPLAPEQTIPIPTPMPPTDEPVDMATFKPTFIPRESSKKKDGDREKKKSKKSAPTLSFGMGEDGDDQLEIKPSKDRPKKKRRKTDSEKEEKKRVKEKLEEYDDAMWVEKTVTPTVLDVPPVVVPLAVPSGAGEAVAPEEVAGPPRGRKRAVDFM</sequence>
<accession>A0A5C3QKG1</accession>
<dbReference type="Pfam" id="PF26093">
    <property type="entry name" value="HTH_TGH"/>
    <property type="match status" value="1"/>
</dbReference>
<keyword evidence="4" id="KW-1185">Reference proteome</keyword>
<feature type="domain" description="G-patch" evidence="2">
    <location>
        <begin position="159"/>
        <end position="179"/>
    </location>
</feature>
<evidence type="ECO:0000313" key="3">
    <source>
        <dbReference type="EMBL" id="TFL02252.1"/>
    </source>
</evidence>
<reference evidence="3 4" key="1">
    <citation type="journal article" date="2019" name="Nat. Ecol. Evol.">
        <title>Megaphylogeny resolves global patterns of mushroom evolution.</title>
        <authorList>
            <person name="Varga T."/>
            <person name="Krizsan K."/>
            <person name="Foldi C."/>
            <person name="Dima B."/>
            <person name="Sanchez-Garcia M."/>
            <person name="Sanchez-Ramirez S."/>
            <person name="Szollosi G.J."/>
            <person name="Szarkandi J.G."/>
            <person name="Papp V."/>
            <person name="Albert L."/>
            <person name="Andreopoulos W."/>
            <person name="Angelini C."/>
            <person name="Antonin V."/>
            <person name="Barry K.W."/>
            <person name="Bougher N.L."/>
            <person name="Buchanan P."/>
            <person name="Buyck B."/>
            <person name="Bense V."/>
            <person name="Catcheside P."/>
            <person name="Chovatia M."/>
            <person name="Cooper J."/>
            <person name="Damon W."/>
            <person name="Desjardin D."/>
            <person name="Finy P."/>
            <person name="Geml J."/>
            <person name="Haridas S."/>
            <person name="Hughes K."/>
            <person name="Justo A."/>
            <person name="Karasinski D."/>
            <person name="Kautmanova I."/>
            <person name="Kiss B."/>
            <person name="Kocsube S."/>
            <person name="Kotiranta H."/>
            <person name="LaButti K.M."/>
            <person name="Lechner B.E."/>
            <person name="Liimatainen K."/>
            <person name="Lipzen A."/>
            <person name="Lukacs Z."/>
            <person name="Mihaltcheva S."/>
            <person name="Morgado L.N."/>
            <person name="Niskanen T."/>
            <person name="Noordeloos M.E."/>
            <person name="Ohm R.A."/>
            <person name="Ortiz-Santana B."/>
            <person name="Ovrebo C."/>
            <person name="Racz N."/>
            <person name="Riley R."/>
            <person name="Savchenko A."/>
            <person name="Shiryaev A."/>
            <person name="Soop K."/>
            <person name="Spirin V."/>
            <person name="Szebenyi C."/>
            <person name="Tomsovsky M."/>
            <person name="Tulloss R.E."/>
            <person name="Uehling J."/>
            <person name="Grigoriev I.V."/>
            <person name="Vagvolgyi C."/>
            <person name="Papp T."/>
            <person name="Martin F.M."/>
            <person name="Miettinen O."/>
            <person name="Hibbett D.S."/>
            <person name="Nagy L.G."/>
        </authorList>
    </citation>
    <scope>NUCLEOTIDE SEQUENCE [LARGE SCALE GENOMIC DNA]</scope>
    <source>
        <strain evidence="3 4">CBS 309.79</strain>
    </source>
</reference>
<feature type="compositionally biased region" description="Basic and acidic residues" evidence="1">
    <location>
        <begin position="92"/>
        <end position="105"/>
    </location>
</feature>
<feature type="compositionally biased region" description="Basic and acidic residues" evidence="1">
    <location>
        <begin position="824"/>
        <end position="836"/>
    </location>
</feature>
<feature type="region of interest" description="Disordered" evidence="1">
    <location>
        <begin position="531"/>
        <end position="568"/>
    </location>
</feature>
<feature type="compositionally biased region" description="Basic and acidic residues" evidence="1">
    <location>
        <begin position="714"/>
        <end position="732"/>
    </location>
</feature>
<protein>
    <recommendedName>
        <fullName evidence="2">G-patch domain-containing protein</fullName>
    </recommendedName>
</protein>
<dbReference type="InterPro" id="IPR000467">
    <property type="entry name" value="G_patch_dom"/>
</dbReference>
<dbReference type="Pfam" id="PF07713">
    <property type="entry name" value="DUF1604"/>
    <property type="match status" value="1"/>
</dbReference>
<name>A0A5C3QKG1_9AGAR</name>
<organism evidence="3 4">
    <name type="scientific">Pterulicium gracile</name>
    <dbReference type="NCBI Taxonomy" id="1884261"/>
    <lineage>
        <taxon>Eukaryota</taxon>
        <taxon>Fungi</taxon>
        <taxon>Dikarya</taxon>
        <taxon>Basidiomycota</taxon>
        <taxon>Agaricomycotina</taxon>
        <taxon>Agaricomycetes</taxon>
        <taxon>Agaricomycetidae</taxon>
        <taxon>Agaricales</taxon>
        <taxon>Pleurotineae</taxon>
        <taxon>Pterulaceae</taxon>
        <taxon>Pterulicium</taxon>
    </lineage>
</organism>
<feature type="compositionally biased region" description="Basic and acidic residues" evidence="1">
    <location>
        <begin position="349"/>
        <end position="370"/>
    </location>
</feature>
<feature type="compositionally biased region" description="Polar residues" evidence="1">
    <location>
        <begin position="547"/>
        <end position="559"/>
    </location>
</feature>